<name>A0ACC2C9X5_DIPCM</name>
<protein>
    <submittedName>
        <fullName evidence="1">Uncharacterized protein</fullName>
    </submittedName>
</protein>
<reference evidence="2" key="1">
    <citation type="journal article" date="2024" name="Proc. Natl. Acad. Sci. U.S.A.">
        <title>Extraordinary preservation of gene collinearity over three hundred million years revealed in homosporous lycophytes.</title>
        <authorList>
            <person name="Li C."/>
            <person name="Wickell D."/>
            <person name="Kuo L.Y."/>
            <person name="Chen X."/>
            <person name="Nie B."/>
            <person name="Liao X."/>
            <person name="Peng D."/>
            <person name="Ji J."/>
            <person name="Jenkins J."/>
            <person name="Williams M."/>
            <person name="Shu S."/>
            <person name="Plott C."/>
            <person name="Barry K."/>
            <person name="Rajasekar S."/>
            <person name="Grimwood J."/>
            <person name="Han X."/>
            <person name="Sun S."/>
            <person name="Hou Z."/>
            <person name="He W."/>
            <person name="Dai G."/>
            <person name="Sun C."/>
            <person name="Schmutz J."/>
            <person name="Leebens-Mack J.H."/>
            <person name="Li F.W."/>
            <person name="Wang L."/>
        </authorList>
    </citation>
    <scope>NUCLEOTIDE SEQUENCE [LARGE SCALE GENOMIC DNA]</scope>
    <source>
        <strain evidence="2">cv. PW_Plant_1</strain>
    </source>
</reference>
<gene>
    <name evidence="1" type="ORF">O6H91_11G065200</name>
</gene>
<evidence type="ECO:0000313" key="2">
    <source>
        <dbReference type="Proteomes" id="UP001162992"/>
    </source>
</evidence>
<organism evidence="1 2">
    <name type="scientific">Diphasiastrum complanatum</name>
    <name type="common">Issler's clubmoss</name>
    <name type="synonym">Lycopodium complanatum</name>
    <dbReference type="NCBI Taxonomy" id="34168"/>
    <lineage>
        <taxon>Eukaryota</taxon>
        <taxon>Viridiplantae</taxon>
        <taxon>Streptophyta</taxon>
        <taxon>Embryophyta</taxon>
        <taxon>Tracheophyta</taxon>
        <taxon>Lycopodiopsida</taxon>
        <taxon>Lycopodiales</taxon>
        <taxon>Lycopodiaceae</taxon>
        <taxon>Lycopodioideae</taxon>
        <taxon>Diphasiastrum</taxon>
    </lineage>
</organism>
<keyword evidence="2" id="KW-1185">Reference proteome</keyword>
<sequence length="515" mass="57900">MENLKCSSVQETRAAELLQRDVLQKRREAQQLRLKWKRQLLEDELQLELEINETKGRMQFKPYLGQTHKDSDIHRSSYINISPADQPHPPEPLLICPQNTGPEIVKSSTSIIKRVELNLVNSCPSEEMLESIASTTNYSDSFVNEQEGATSFHKISMPKQIEDFDHVEEVDTEDENVEAGLSRSSTEVVSTENGRDREEHAHPITCNKLEVHLTSVFKSEVETFLYKPPFSPSPRETAVDEIDEDFEVSPRTELGERHLKDLAKVTLQLNQAENKPPCISQYSSLFDFTQELVSQAMPPRIPDSVLKEMVEPLEDDCLTSSRNYPLLMNSASNNRNEILDRRCSDLKPEKNEQSNDLKFSSSDTCRVIEKEETKPSKEEDWNSVEATAPLSGRFEVHIGNLKNPKSLEVSCNKGIDEVLEEKIIEVPEDEISEVSEEECLQTVLSTGESGSELEVGGTKLAEKTNLSSKLSGSTSALVPGSLIGNKLFEDEIGEVSEDVSLKTDVYSSDNSDFCQ</sequence>
<proteinExistence type="predicted"/>
<evidence type="ECO:0000313" key="1">
    <source>
        <dbReference type="EMBL" id="KAJ7538843.1"/>
    </source>
</evidence>
<comment type="caution">
    <text evidence="1">The sequence shown here is derived from an EMBL/GenBank/DDBJ whole genome shotgun (WGS) entry which is preliminary data.</text>
</comment>
<dbReference type="Proteomes" id="UP001162992">
    <property type="component" value="Chromosome 11"/>
</dbReference>
<accession>A0ACC2C9X5</accession>
<dbReference type="EMBL" id="CM055102">
    <property type="protein sequence ID" value="KAJ7538843.1"/>
    <property type="molecule type" value="Genomic_DNA"/>
</dbReference>